<dbReference type="GO" id="GO:0042802">
    <property type="term" value="F:identical protein binding"/>
    <property type="evidence" value="ECO:0007669"/>
    <property type="project" value="UniProtKB-ARBA"/>
</dbReference>
<organism evidence="20 21">
    <name type="scientific">Pseudotamlana haliotis</name>
    <dbReference type="NCBI Taxonomy" id="2614804"/>
    <lineage>
        <taxon>Bacteria</taxon>
        <taxon>Pseudomonadati</taxon>
        <taxon>Bacteroidota</taxon>
        <taxon>Flavobacteriia</taxon>
        <taxon>Flavobacteriales</taxon>
        <taxon>Flavobacteriaceae</taxon>
        <taxon>Pseudotamlana</taxon>
    </lineage>
</organism>
<keyword evidence="11" id="KW-0067">ATP-binding</keyword>
<feature type="transmembrane region" description="Helical" evidence="16">
    <location>
        <begin position="494"/>
        <end position="517"/>
    </location>
</feature>
<dbReference type="RefSeq" id="WP_150939211.1">
    <property type="nucleotide sequence ID" value="NZ_WAAT01000044.1"/>
</dbReference>
<dbReference type="Pfam" id="PF13614">
    <property type="entry name" value="AAA_31"/>
    <property type="match status" value="1"/>
</dbReference>
<evidence type="ECO:0000259" key="19">
    <source>
        <dbReference type="Pfam" id="PF13807"/>
    </source>
</evidence>
<comment type="subcellular location">
    <subcellularLocation>
        <location evidence="1">Cell inner membrane</location>
        <topology evidence="1">Multi-pass membrane protein</topology>
    </subcellularLocation>
</comment>
<evidence type="ECO:0000313" key="20">
    <source>
        <dbReference type="EMBL" id="KAB1067847.1"/>
    </source>
</evidence>
<dbReference type="Pfam" id="PF13807">
    <property type="entry name" value="GNVR"/>
    <property type="match status" value="1"/>
</dbReference>
<dbReference type="Gene3D" id="3.40.50.300">
    <property type="entry name" value="P-loop containing nucleotide triphosphate hydrolases"/>
    <property type="match status" value="1"/>
</dbReference>
<keyword evidence="13 16" id="KW-0472">Membrane</keyword>
<evidence type="ECO:0000313" key="21">
    <source>
        <dbReference type="Proteomes" id="UP000441333"/>
    </source>
</evidence>
<dbReference type="InterPro" id="IPR032807">
    <property type="entry name" value="GNVR"/>
</dbReference>
<dbReference type="GO" id="GO:0005524">
    <property type="term" value="F:ATP binding"/>
    <property type="evidence" value="ECO:0007669"/>
    <property type="project" value="UniProtKB-KW"/>
</dbReference>
<evidence type="ECO:0000256" key="10">
    <source>
        <dbReference type="ARBA" id="ARBA00022777"/>
    </source>
</evidence>
<evidence type="ECO:0000256" key="1">
    <source>
        <dbReference type="ARBA" id="ARBA00004429"/>
    </source>
</evidence>
<dbReference type="AlphaFoldDB" id="A0A6N6MI50"/>
<keyword evidence="12 16" id="KW-1133">Transmembrane helix</keyword>
<evidence type="ECO:0000256" key="3">
    <source>
        <dbReference type="ARBA" id="ARBA00008883"/>
    </source>
</evidence>
<evidence type="ECO:0000256" key="15">
    <source>
        <dbReference type="ARBA" id="ARBA00051245"/>
    </source>
</evidence>
<dbReference type="SUPFAM" id="SSF52540">
    <property type="entry name" value="P-loop containing nucleoside triphosphate hydrolases"/>
    <property type="match status" value="1"/>
</dbReference>
<dbReference type="InterPro" id="IPR027417">
    <property type="entry name" value="P-loop_NTPase"/>
</dbReference>
<dbReference type="InterPro" id="IPR005702">
    <property type="entry name" value="Wzc-like_C"/>
</dbReference>
<dbReference type="InterPro" id="IPR025669">
    <property type="entry name" value="AAA_dom"/>
</dbReference>
<dbReference type="PANTHER" id="PTHR32309:SF13">
    <property type="entry name" value="FERRIC ENTEROBACTIN TRANSPORT PROTEIN FEPE"/>
    <property type="match status" value="1"/>
</dbReference>
<dbReference type="InterPro" id="IPR050445">
    <property type="entry name" value="Bact_polysacc_biosynth/exp"/>
</dbReference>
<feature type="domain" description="Polysaccharide chain length determinant N-terminal" evidence="17">
    <location>
        <begin position="30"/>
        <end position="110"/>
    </location>
</feature>
<feature type="domain" description="AAA" evidence="18">
    <location>
        <begin position="580"/>
        <end position="701"/>
    </location>
</feature>
<keyword evidence="7 20" id="KW-0808">Transferase</keyword>
<dbReference type="EMBL" id="WAAT01000044">
    <property type="protein sequence ID" value="KAB1067847.1"/>
    <property type="molecule type" value="Genomic_DNA"/>
</dbReference>
<evidence type="ECO:0000256" key="8">
    <source>
        <dbReference type="ARBA" id="ARBA00022692"/>
    </source>
</evidence>
<dbReference type="GO" id="GO:0004715">
    <property type="term" value="F:non-membrane spanning protein tyrosine kinase activity"/>
    <property type="evidence" value="ECO:0007669"/>
    <property type="project" value="UniProtKB-EC"/>
</dbReference>
<dbReference type="InterPro" id="IPR003856">
    <property type="entry name" value="LPS_length_determ_N"/>
</dbReference>
<sequence length="782" mass="89137">MQNQNTPQNFIVVEDDTTNLRQEIEKYTLHWKWFILSVLLAGLAAFLYLRYTPNVYEVATTILIEDDAQEAAPELAVFEELGIGGNQKNIANEITILESRSLMEQVSKNLNLNISYFKEGNIKRAELLKRELPFNIHYLTPDSILFDQSTAFKIKMISESQFQVSNLKGEHTKAYSYGAPFQYNNIKAIVTPKDLKQNTEDDFTVTIRPLKHVVQSFRNQIQVTLLGPNASVIELKMQSRKKEKAKIILDEMVRQYNKDAIEYKNLIGNNTDVFIKERLALIQKDLLDVDKDAETFKTENKLTDIETETGIVLTTNSEIEKKIIELNTQLKMVDYVKSHLKEFDDTLIPENLGLNDANINSNSSEYNTLLLERTRISKSTGDKNPVIINLDNQLEQIRESILRGLENFKSSLKIALNDAKAQERLLDNRIASAPKQEREFRDILRQQQIIETLYLFLLEKREENAISMAVTAPNAKLIDKAESNLYPVSPNRKMIFLTAILLGFMIPIAVIFLSNLLDNKVHTQKELEALVKAPFMGAIPTTSKNDRMLVKEDRGSMAEAFRMLRTNLNFMLGHVDHTGKTIFVTSTLPGEGKTFITINLATVYAMTDKKVLLIGADIRKPKVAEYLNISSKNKGLTEYLADESVTPEDIIEHQEWGFDIIQSGVIAPNPAELLMNGRLDEILAYSKQHYDFIIVDTAPVTLVTDTLQIAPKADLFLYITRANYLDKRLLDVPQQLYTEKRLPNMAMVMNGADPKKGYGYGYGGYGYGKVEDTKKPWWKFKK</sequence>
<dbReference type="EC" id="2.7.10.2" evidence="4"/>
<evidence type="ECO:0000256" key="13">
    <source>
        <dbReference type="ARBA" id="ARBA00023136"/>
    </source>
</evidence>
<proteinExistence type="inferred from homology"/>
<comment type="similarity">
    <text evidence="2">Belongs to the CpsD/CapB family.</text>
</comment>
<evidence type="ECO:0000256" key="7">
    <source>
        <dbReference type="ARBA" id="ARBA00022679"/>
    </source>
</evidence>
<keyword evidence="6" id="KW-0997">Cell inner membrane</keyword>
<reference evidence="20 21" key="1">
    <citation type="submission" date="2019-09" db="EMBL/GenBank/DDBJ databases">
        <authorList>
            <person name="Cao W.R."/>
        </authorList>
    </citation>
    <scope>NUCLEOTIDE SEQUENCE [LARGE SCALE GENOMIC DNA]</scope>
    <source>
        <strain evidence="20 21">B1N29</strain>
    </source>
</reference>
<keyword evidence="21" id="KW-1185">Reference proteome</keyword>
<evidence type="ECO:0000256" key="2">
    <source>
        <dbReference type="ARBA" id="ARBA00007316"/>
    </source>
</evidence>
<dbReference type="GO" id="GO:0005886">
    <property type="term" value="C:plasma membrane"/>
    <property type="evidence" value="ECO:0007669"/>
    <property type="project" value="UniProtKB-SubCell"/>
</dbReference>
<dbReference type="PANTHER" id="PTHR32309">
    <property type="entry name" value="TYROSINE-PROTEIN KINASE"/>
    <property type="match status" value="1"/>
</dbReference>
<protein>
    <recommendedName>
        <fullName evidence="4">non-specific protein-tyrosine kinase</fullName>
        <ecNumber evidence="4">2.7.10.2</ecNumber>
    </recommendedName>
</protein>
<comment type="catalytic activity">
    <reaction evidence="15">
        <text>L-tyrosyl-[protein] + ATP = O-phospho-L-tyrosyl-[protein] + ADP + H(+)</text>
        <dbReference type="Rhea" id="RHEA:10596"/>
        <dbReference type="Rhea" id="RHEA-COMP:10136"/>
        <dbReference type="Rhea" id="RHEA-COMP:20101"/>
        <dbReference type="ChEBI" id="CHEBI:15378"/>
        <dbReference type="ChEBI" id="CHEBI:30616"/>
        <dbReference type="ChEBI" id="CHEBI:46858"/>
        <dbReference type="ChEBI" id="CHEBI:61978"/>
        <dbReference type="ChEBI" id="CHEBI:456216"/>
        <dbReference type="EC" id="2.7.10.2"/>
    </reaction>
</comment>
<keyword evidence="8 16" id="KW-0812">Transmembrane</keyword>
<feature type="domain" description="Tyrosine-protein kinase G-rich" evidence="19">
    <location>
        <begin position="445"/>
        <end position="513"/>
    </location>
</feature>
<accession>A0A6N6MI50</accession>
<keyword evidence="10 20" id="KW-0418">Kinase</keyword>
<name>A0A6N6MI50_9FLAO</name>
<dbReference type="NCBIfam" id="TIGR01007">
    <property type="entry name" value="eps_fam"/>
    <property type="match status" value="1"/>
</dbReference>
<dbReference type="CDD" id="cd05387">
    <property type="entry name" value="BY-kinase"/>
    <property type="match status" value="1"/>
</dbReference>
<evidence type="ECO:0000259" key="18">
    <source>
        <dbReference type="Pfam" id="PF13614"/>
    </source>
</evidence>
<feature type="transmembrane region" description="Helical" evidence="16">
    <location>
        <begin position="31"/>
        <end position="51"/>
    </location>
</feature>
<dbReference type="Pfam" id="PF02706">
    <property type="entry name" value="Wzz"/>
    <property type="match status" value="1"/>
</dbReference>
<evidence type="ECO:0000256" key="14">
    <source>
        <dbReference type="ARBA" id="ARBA00023137"/>
    </source>
</evidence>
<evidence type="ECO:0000256" key="16">
    <source>
        <dbReference type="SAM" id="Phobius"/>
    </source>
</evidence>
<evidence type="ECO:0000256" key="4">
    <source>
        <dbReference type="ARBA" id="ARBA00011903"/>
    </source>
</evidence>
<comment type="caution">
    <text evidence="20">The sequence shown here is derived from an EMBL/GenBank/DDBJ whole genome shotgun (WGS) entry which is preliminary data.</text>
</comment>
<gene>
    <name evidence="20" type="ORF">F6U93_09600</name>
</gene>
<keyword evidence="14" id="KW-0829">Tyrosine-protein kinase</keyword>
<evidence type="ECO:0000259" key="17">
    <source>
        <dbReference type="Pfam" id="PF02706"/>
    </source>
</evidence>
<evidence type="ECO:0000256" key="11">
    <source>
        <dbReference type="ARBA" id="ARBA00022840"/>
    </source>
</evidence>
<evidence type="ECO:0000256" key="6">
    <source>
        <dbReference type="ARBA" id="ARBA00022519"/>
    </source>
</evidence>
<comment type="similarity">
    <text evidence="3">Belongs to the etk/wzc family.</text>
</comment>
<evidence type="ECO:0000256" key="12">
    <source>
        <dbReference type="ARBA" id="ARBA00022989"/>
    </source>
</evidence>
<keyword evidence="9" id="KW-0547">Nucleotide-binding</keyword>
<evidence type="ECO:0000256" key="9">
    <source>
        <dbReference type="ARBA" id="ARBA00022741"/>
    </source>
</evidence>
<dbReference type="FunFam" id="3.40.50.300:FF:000527">
    <property type="entry name" value="Tyrosine-protein kinase etk"/>
    <property type="match status" value="1"/>
</dbReference>
<dbReference type="Proteomes" id="UP000441333">
    <property type="component" value="Unassembled WGS sequence"/>
</dbReference>
<keyword evidence="5" id="KW-1003">Cell membrane</keyword>
<evidence type="ECO:0000256" key="5">
    <source>
        <dbReference type="ARBA" id="ARBA00022475"/>
    </source>
</evidence>